<evidence type="ECO:0000313" key="1">
    <source>
        <dbReference type="EMBL" id="KKR10692.1"/>
    </source>
</evidence>
<comment type="caution">
    <text evidence="1">The sequence shown here is derived from an EMBL/GenBank/DDBJ whole genome shotgun (WGS) entry which is preliminary data.</text>
</comment>
<proteinExistence type="predicted"/>
<reference evidence="1 2" key="1">
    <citation type="journal article" date="2015" name="Nature">
        <title>rRNA introns, odd ribosomes, and small enigmatic genomes across a large radiation of phyla.</title>
        <authorList>
            <person name="Brown C.T."/>
            <person name="Hug L.A."/>
            <person name="Thomas B.C."/>
            <person name="Sharon I."/>
            <person name="Castelle C.J."/>
            <person name="Singh A."/>
            <person name="Wilkins M.J."/>
            <person name="Williams K.H."/>
            <person name="Banfield J.F."/>
        </authorList>
    </citation>
    <scope>NUCLEOTIDE SEQUENCE [LARGE SCALE GENOMIC DNA]</scope>
</reference>
<evidence type="ECO:0000313" key="2">
    <source>
        <dbReference type="Proteomes" id="UP000034690"/>
    </source>
</evidence>
<protein>
    <submittedName>
        <fullName evidence="1">Uncharacterized protein</fullName>
    </submittedName>
</protein>
<dbReference type="AlphaFoldDB" id="A0A0G0RAI9"/>
<gene>
    <name evidence="1" type="ORF">UT40_C0046G0011</name>
</gene>
<organism evidence="1 2">
    <name type="scientific">Candidatus Woesebacteria bacterium GW2011_GWA1_39_21b</name>
    <dbReference type="NCBI Taxonomy" id="1618551"/>
    <lineage>
        <taxon>Bacteria</taxon>
        <taxon>Candidatus Woeseibacteriota</taxon>
    </lineage>
</organism>
<sequence>MWQPICMAFQEVSLSPVWVKNAKSWGVAEGEKVPLSPAAFELKLYSLENFV</sequence>
<dbReference type="EMBL" id="LBWQ01000046">
    <property type="protein sequence ID" value="KKR10692.1"/>
    <property type="molecule type" value="Genomic_DNA"/>
</dbReference>
<name>A0A0G0RAI9_9BACT</name>
<accession>A0A0G0RAI9</accession>
<dbReference type="Proteomes" id="UP000034690">
    <property type="component" value="Unassembled WGS sequence"/>
</dbReference>